<feature type="transmembrane region" description="Helical" evidence="7">
    <location>
        <begin position="137"/>
        <end position="158"/>
    </location>
</feature>
<feature type="transmembrane region" description="Helical" evidence="7">
    <location>
        <begin position="252"/>
        <end position="279"/>
    </location>
</feature>
<feature type="region of interest" description="Disordered" evidence="6">
    <location>
        <begin position="349"/>
        <end position="387"/>
    </location>
</feature>
<proteinExistence type="predicted"/>
<reference evidence="8 9" key="2">
    <citation type="submission" date="2019-09" db="EMBL/GenBank/DDBJ databases">
        <authorList>
            <person name="Jin C."/>
        </authorList>
    </citation>
    <scope>NUCLEOTIDE SEQUENCE [LARGE SCALE GENOMIC DNA]</scope>
    <source>
        <strain evidence="8 9">BN130099</strain>
    </source>
</reference>
<dbReference type="Pfam" id="PF03631">
    <property type="entry name" value="Virul_fac_BrkB"/>
    <property type="match status" value="1"/>
</dbReference>
<gene>
    <name evidence="8" type="ORF">F0U44_07425</name>
</gene>
<evidence type="ECO:0000256" key="7">
    <source>
        <dbReference type="SAM" id="Phobius"/>
    </source>
</evidence>
<dbReference type="EMBL" id="VUJV01000002">
    <property type="protein sequence ID" value="KAA1420242.1"/>
    <property type="molecule type" value="Genomic_DNA"/>
</dbReference>
<dbReference type="PANTHER" id="PTHR30213:SF1">
    <property type="entry name" value="INNER MEMBRANE PROTEIN YHJD"/>
    <property type="match status" value="1"/>
</dbReference>
<evidence type="ECO:0000313" key="8">
    <source>
        <dbReference type="EMBL" id="KAA1420242.1"/>
    </source>
</evidence>
<name>A0A5B1LHW2_9ACTN</name>
<evidence type="ECO:0000313" key="9">
    <source>
        <dbReference type="Proteomes" id="UP000325003"/>
    </source>
</evidence>
<accession>A0A5B1LHW2</accession>
<keyword evidence="5 7" id="KW-0472">Membrane</keyword>
<dbReference type="PANTHER" id="PTHR30213">
    <property type="entry name" value="INNER MEMBRANE PROTEIN YHJD"/>
    <property type="match status" value="1"/>
</dbReference>
<dbReference type="AlphaFoldDB" id="A0A5B1LHW2"/>
<feature type="compositionally biased region" description="Basic and acidic residues" evidence="6">
    <location>
        <begin position="358"/>
        <end position="371"/>
    </location>
</feature>
<comment type="subcellular location">
    <subcellularLocation>
        <location evidence="1">Cell membrane</location>
        <topology evidence="1">Multi-pass membrane protein</topology>
    </subcellularLocation>
</comment>
<dbReference type="GO" id="GO:0005886">
    <property type="term" value="C:plasma membrane"/>
    <property type="evidence" value="ECO:0007669"/>
    <property type="project" value="UniProtKB-SubCell"/>
</dbReference>
<protein>
    <submittedName>
        <fullName evidence="8">Ribonuclease BN</fullName>
    </submittedName>
</protein>
<comment type="caution">
    <text evidence="8">The sequence shown here is derived from an EMBL/GenBank/DDBJ whole genome shotgun (WGS) entry which is preliminary data.</text>
</comment>
<evidence type="ECO:0000256" key="3">
    <source>
        <dbReference type="ARBA" id="ARBA00022692"/>
    </source>
</evidence>
<evidence type="ECO:0000256" key="6">
    <source>
        <dbReference type="SAM" id="MobiDB-lite"/>
    </source>
</evidence>
<dbReference type="RefSeq" id="WP_149727666.1">
    <property type="nucleotide sequence ID" value="NZ_VUJV01000002.1"/>
</dbReference>
<sequence>MGVASDIDAAQRKFPALGVPLAVIYKYFDDQGNYLAAVLTYYAFLAIFPLMLLATSILGFVLQGYPQLEKAALDSALAQFPIVGTQLGRPEGLQGSVSAIIFGGLGALYGALGLGLGLQNVQATAWAVPRNSRPHPVLTRVTSVVLLGTAGSIILGISVLSAVATETKLVGDVSSSTWFHWIVRLVTVGILGLVMTILLRMAAAKAISHDIASAAPGGFTIAVLFQILQIIGTSYVTHVLNVTDNNSMNATFGLVLGLMLFLYLAAMIGVLGIEVNVVLAEKLWPRALLTPFTDRVDLTAADRKAYAMYAQSMRHKGFQTVAVRFDGRDGDSHEIVLDPRTEEIITQLIPGSPPFPEVDPKPVKEPAKEPEDTAPIRQVSQDLPPAI</sequence>
<feature type="transmembrane region" description="Helical" evidence="7">
    <location>
        <begin position="97"/>
        <end position="116"/>
    </location>
</feature>
<keyword evidence="4 7" id="KW-1133">Transmembrane helix</keyword>
<keyword evidence="3 7" id="KW-0812">Transmembrane</keyword>
<keyword evidence="2" id="KW-1003">Cell membrane</keyword>
<keyword evidence="9" id="KW-1185">Reference proteome</keyword>
<feature type="transmembrane region" description="Helical" evidence="7">
    <location>
        <begin position="178"/>
        <end position="199"/>
    </location>
</feature>
<feature type="transmembrane region" description="Helical" evidence="7">
    <location>
        <begin position="34"/>
        <end position="62"/>
    </location>
</feature>
<evidence type="ECO:0000256" key="4">
    <source>
        <dbReference type="ARBA" id="ARBA00022989"/>
    </source>
</evidence>
<evidence type="ECO:0000256" key="5">
    <source>
        <dbReference type="ARBA" id="ARBA00023136"/>
    </source>
</evidence>
<dbReference type="InterPro" id="IPR017039">
    <property type="entry name" value="Virul_fac_BrkB"/>
</dbReference>
<reference evidence="8 9" key="1">
    <citation type="submission" date="2019-09" db="EMBL/GenBank/DDBJ databases">
        <title>Nocardioides panacisoli sp. nov., isolated from the soil of a ginseng field.</title>
        <authorList>
            <person name="Cho C."/>
        </authorList>
    </citation>
    <scope>NUCLEOTIDE SEQUENCE [LARGE SCALE GENOMIC DNA]</scope>
    <source>
        <strain evidence="8 9">BN130099</strain>
    </source>
</reference>
<evidence type="ECO:0000256" key="1">
    <source>
        <dbReference type="ARBA" id="ARBA00004651"/>
    </source>
</evidence>
<feature type="transmembrane region" description="Helical" evidence="7">
    <location>
        <begin position="211"/>
        <end position="232"/>
    </location>
</feature>
<evidence type="ECO:0000256" key="2">
    <source>
        <dbReference type="ARBA" id="ARBA00022475"/>
    </source>
</evidence>
<dbReference type="Proteomes" id="UP000325003">
    <property type="component" value="Unassembled WGS sequence"/>
</dbReference>
<organism evidence="8 9">
    <name type="scientific">Nocardioides humilatus</name>
    <dbReference type="NCBI Taxonomy" id="2607660"/>
    <lineage>
        <taxon>Bacteria</taxon>
        <taxon>Bacillati</taxon>
        <taxon>Actinomycetota</taxon>
        <taxon>Actinomycetes</taxon>
        <taxon>Propionibacteriales</taxon>
        <taxon>Nocardioidaceae</taxon>
        <taxon>Nocardioides</taxon>
    </lineage>
</organism>